<name>A0A918H2I3_9ACTN</name>
<gene>
    <name evidence="1" type="ORF">GCM10010226_07400</name>
</gene>
<evidence type="ECO:0000313" key="2">
    <source>
        <dbReference type="Proteomes" id="UP000646776"/>
    </source>
</evidence>
<dbReference type="EMBL" id="BMSA01000002">
    <property type="protein sequence ID" value="GGT33954.1"/>
    <property type="molecule type" value="Genomic_DNA"/>
</dbReference>
<reference evidence="1" key="1">
    <citation type="journal article" date="2014" name="Int. J. Syst. Evol. Microbiol.">
        <title>Complete genome sequence of Corynebacterium casei LMG S-19264T (=DSM 44701T), isolated from a smear-ripened cheese.</title>
        <authorList>
            <consortium name="US DOE Joint Genome Institute (JGI-PGF)"/>
            <person name="Walter F."/>
            <person name="Albersmeier A."/>
            <person name="Kalinowski J."/>
            <person name="Ruckert C."/>
        </authorList>
    </citation>
    <scope>NUCLEOTIDE SEQUENCE</scope>
    <source>
        <strain evidence="1">JCM 4125</strain>
    </source>
</reference>
<keyword evidence="2" id="KW-1185">Reference proteome</keyword>
<dbReference type="AlphaFoldDB" id="A0A918H2I3"/>
<evidence type="ECO:0000313" key="1">
    <source>
        <dbReference type="EMBL" id="GGT33954.1"/>
    </source>
</evidence>
<protein>
    <submittedName>
        <fullName evidence="1">Uncharacterized protein</fullName>
    </submittedName>
</protein>
<organism evidence="1 2">
    <name type="scientific">Streptomyces phaeofaciens</name>
    <dbReference type="NCBI Taxonomy" id="68254"/>
    <lineage>
        <taxon>Bacteria</taxon>
        <taxon>Bacillati</taxon>
        <taxon>Actinomycetota</taxon>
        <taxon>Actinomycetes</taxon>
        <taxon>Kitasatosporales</taxon>
        <taxon>Streptomycetaceae</taxon>
        <taxon>Streptomyces</taxon>
    </lineage>
</organism>
<sequence>MAFLASLVARASLFSFSPFSFSLRARPLVRARFLTCVAGCAGGRGGRVGRGVPVGHGVRGVLVVCHDSMVAGGRPRRQSE</sequence>
<proteinExistence type="predicted"/>
<comment type="caution">
    <text evidence="1">The sequence shown here is derived from an EMBL/GenBank/DDBJ whole genome shotgun (WGS) entry which is preliminary data.</text>
</comment>
<accession>A0A918H2I3</accession>
<reference evidence="1" key="2">
    <citation type="submission" date="2020-09" db="EMBL/GenBank/DDBJ databases">
        <authorList>
            <person name="Sun Q."/>
            <person name="Ohkuma M."/>
        </authorList>
    </citation>
    <scope>NUCLEOTIDE SEQUENCE</scope>
    <source>
        <strain evidence="1">JCM 4125</strain>
    </source>
</reference>
<dbReference type="Proteomes" id="UP000646776">
    <property type="component" value="Unassembled WGS sequence"/>
</dbReference>